<evidence type="ECO:0000256" key="1">
    <source>
        <dbReference type="ARBA" id="ARBA00004123"/>
    </source>
</evidence>
<sequence length="314" mass="35312">MKKTFTFLSGHWSTKAHILANARFMWISKAQDKDNETSSSSNRDQSAYLRRREQVRKAQQTHRERKEQYFKTLESEVLRLRANEAGFLKKIRELSAHVGQLEDALRRNDIDMSTPNATMDEQFAASSTAEHNSNISTLHQTSLNTGTTNKTVSPSSYHPVRDQHTQVKKSTDTSVLADGMEFVLTLEKPCLGHIHLDLNNPSEPSGHVLTASMPMLNANHYPQSFTDNSPSLEASKAIFDRLTTLSSELVCDDEFSPIQAWNYIVDQPLAYKPGIGQLRKLAENLLNHIKCYGFGAVVEKDICVKMVAEILTSS</sequence>
<dbReference type="Gene3D" id="1.20.5.170">
    <property type="match status" value="1"/>
</dbReference>
<protein>
    <recommendedName>
        <fullName evidence="6">BZIP domain-containing protein</fullName>
    </recommendedName>
</protein>
<dbReference type="GeneID" id="31001927"/>
<feature type="region of interest" description="Disordered" evidence="3">
    <location>
        <begin position="31"/>
        <end position="67"/>
    </location>
</feature>
<dbReference type="InterPro" id="IPR050936">
    <property type="entry name" value="AP-1-like"/>
</dbReference>
<feature type="compositionally biased region" description="Basic and acidic residues" evidence="3">
    <location>
        <begin position="159"/>
        <end position="171"/>
    </location>
</feature>
<evidence type="ECO:0000256" key="3">
    <source>
        <dbReference type="SAM" id="MobiDB-lite"/>
    </source>
</evidence>
<dbReference type="AlphaFoldDB" id="A0A225ATL4"/>
<evidence type="ECO:0008006" key="6">
    <source>
        <dbReference type="Google" id="ProtNLM"/>
    </source>
</evidence>
<dbReference type="RefSeq" id="XP_020121825.1">
    <property type="nucleotide sequence ID" value="XM_020264615.1"/>
</dbReference>
<accession>A0A225ATL4</accession>
<reference evidence="4 5" key="1">
    <citation type="submission" date="2015-06" db="EMBL/GenBank/DDBJ databases">
        <title>Talaromyces atroroseus IBT 11181 draft genome.</title>
        <authorList>
            <person name="Rasmussen K.B."/>
            <person name="Rasmussen S."/>
            <person name="Petersen B."/>
            <person name="Sicheritz-Ponten T."/>
            <person name="Mortensen U.H."/>
            <person name="Thrane U."/>
        </authorList>
    </citation>
    <scope>NUCLEOTIDE SEQUENCE [LARGE SCALE GENOMIC DNA]</scope>
    <source>
        <strain evidence="4 5">IBT 11181</strain>
    </source>
</reference>
<dbReference type="EMBL" id="LFMY01000003">
    <property type="protein sequence ID" value="OKL61704.1"/>
    <property type="molecule type" value="Genomic_DNA"/>
</dbReference>
<dbReference type="GO" id="GO:0000976">
    <property type="term" value="F:transcription cis-regulatory region binding"/>
    <property type="evidence" value="ECO:0007669"/>
    <property type="project" value="InterPro"/>
</dbReference>
<keyword evidence="5" id="KW-1185">Reference proteome</keyword>
<keyword evidence="2" id="KW-0539">Nucleus</keyword>
<dbReference type="InterPro" id="IPR046347">
    <property type="entry name" value="bZIP_sf"/>
</dbReference>
<dbReference type="CDD" id="cd14688">
    <property type="entry name" value="bZIP_YAP"/>
    <property type="match status" value="1"/>
</dbReference>
<dbReference type="PANTHER" id="PTHR40621">
    <property type="entry name" value="TRANSCRIPTION FACTOR KAPC-RELATED"/>
    <property type="match status" value="1"/>
</dbReference>
<dbReference type="OrthoDB" id="2590011at2759"/>
<dbReference type="GO" id="GO:0090575">
    <property type="term" value="C:RNA polymerase II transcription regulator complex"/>
    <property type="evidence" value="ECO:0007669"/>
    <property type="project" value="TreeGrafter"/>
</dbReference>
<evidence type="ECO:0000256" key="2">
    <source>
        <dbReference type="ARBA" id="ARBA00023242"/>
    </source>
</evidence>
<evidence type="ECO:0000313" key="5">
    <source>
        <dbReference type="Proteomes" id="UP000214365"/>
    </source>
</evidence>
<dbReference type="GO" id="GO:0001228">
    <property type="term" value="F:DNA-binding transcription activator activity, RNA polymerase II-specific"/>
    <property type="evidence" value="ECO:0007669"/>
    <property type="project" value="TreeGrafter"/>
</dbReference>
<dbReference type="SUPFAM" id="SSF57959">
    <property type="entry name" value="Leucine zipper domain"/>
    <property type="match status" value="1"/>
</dbReference>
<gene>
    <name evidence="4" type="ORF">UA08_02172</name>
</gene>
<organism evidence="4 5">
    <name type="scientific">Talaromyces atroroseus</name>
    <dbReference type="NCBI Taxonomy" id="1441469"/>
    <lineage>
        <taxon>Eukaryota</taxon>
        <taxon>Fungi</taxon>
        <taxon>Dikarya</taxon>
        <taxon>Ascomycota</taxon>
        <taxon>Pezizomycotina</taxon>
        <taxon>Eurotiomycetes</taxon>
        <taxon>Eurotiomycetidae</taxon>
        <taxon>Eurotiales</taxon>
        <taxon>Trichocomaceae</taxon>
        <taxon>Talaromyces</taxon>
        <taxon>Talaromyces sect. Trachyspermi</taxon>
    </lineage>
</organism>
<feature type="region of interest" description="Disordered" evidence="3">
    <location>
        <begin position="140"/>
        <end position="171"/>
    </location>
</feature>
<dbReference type="Proteomes" id="UP000214365">
    <property type="component" value="Unassembled WGS sequence"/>
</dbReference>
<comment type="subcellular location">
    <subcellularLocation>
        <location evidence="1">Nucleus</location>
    </subcellularLocation>
</comment>
<evidence type="ECO:0000313" key="4">
    <source>
        <dbReference type="EMBL" id="OKL61704.1"/>
    </source>
</evidence>
<feature type="compositionally biased region" description="Polar residues" evidence="3">
    <location>
        <begin position="140"/>
        <end position="156"/>
    </location>
</feature>
<name>A0A225ATL4_TALAT</name>
<dbReference type="STRING" id="1441469.A0A225ATL4"/>
<comment type="caution">
    <text evidence="4">The sequence shown here is derived from an EMBL/GenBank/DDBJ whole genome shotgun (WGS) entry which is preliminary data.</text>
</comment>
<feature type="compositionally biased region" description="Basic and acidic residues" evidence="3">
    <location>
        <begin position="50"/>
        <end position="67"/>
    </location>
</feature>
<proteinExistence type="predicted"/>
<dbReference type="PANTHER" id="PTHR40621:SF6">
    <property type="entry name" value="AP-1-LIKE TRANSCRIPTION FACTOR YAP1-RELATED"/>
    <property type="match status" value="1"/>
</dbReference>